<keyword evidence="2" id="KW-1185">Reference proteome</keyword>
<dbReference type="STRING" id="29343.CCDG5_1696"/>
<dbReference type="AlphaFoldDB" id="A0A078KUM3"/>
<name>A0A078KUM3_9FIRM</name>
<dbReference type="EMBL" id="LM995447">
    <property type="protein sequence ID" value="CDZ24804.1"/>
    <property type="molecule type" value="Genomic_DNA"/>
</dbReference>
<sequence>MKSLFSKTKDGNCSICMHGRPANDGIKILCKKKGVVDASFCCRSYKYDPLKRVPSHAPILPEFDKSDFEL</sequence>
<reference evidence="2" key="1">
    <citation type="submission" date="2014-07" db="EMBL/GenBank/DDBJ databases">
        <authorList>
            <person name="Wibberg D."/>
        </authorList>
    </citation>
    <scope>NUCLEOTIDE SEQUENCE [LARGE SCALE GENOMIC DNA]</scope>
    <source>
        <strain evidence="2">DG5</strain>
    </source>
</reference>
<dbReference type="Proteomes" id="UP000032431">
    <property type="component" value="Chromosome I"/>
</dbReference>
<dbReference type="PATRIC" id="fig|29343.3.peg.1788"/>
<proteinExistence type="predicted"/>
<evidence type="ECO:0000313" key="1">
    <source>
        <dbReference type="EMBL" id="CDZ24804.1"/>
    </source>
</evidence>
<dbReference type="HOGENOM" id="CLU_203078_0_0_9"/>
<protein>
    <submittedName>
        <fullName evidence="1">Uncharacterized protein</fullName>
    </submittedName>
</protein>
<dbReference type="KEGG" id="ccel:CCDG5_1696"/>
<dbReference type="OrthoDB" id="1919300at2"/>
<organism evidence="1 2">
    <name type="scientific">[Clostridium] cellulosi</name>
    <dbReference type="NCBI Taxonomy" id="29343"/>
    <lineage>
        <taxon>Bacteria</taxon>
        <taxon>Bacillati</taxon>
        <taxon>Bacillota</taxon>
        <taxon>Clostridia</taxon>
        <taxon>Eubacteriales</taxon>
        <taxon>Oscillospiraceae</taxon>
        <taxon>Oscillospiraceae incertae sedis</taxon>
    </lineage>
</organism>
<accession>A0A078KUM3</accession>
<evidence type="ECO:0000313" key="2">
    <source>
        <dbReference type="Proteomes" id="UP000032431"/>
    </source>
</evidence>
<gene>
    <name evidence="1" type="ORF">CCDG5_1696</name>
</gene>